<evidence type="ECO:0000256" key="1">
    <source>
        <dbReference type="SAM" id="Coils"/>
    </source>
</evidence>
<feature type="region of interest" description="Disordered" evidence="2">
    <location>
        <begin position="529"/>
        <end position="675"/>
    </location>
</feature>
<dbReference type="GO" id="GO:0035735">
    <property type="term" value="P:intraciliary transport involved in cilium assembly"/>
    <property type="evidence" value="ECO:0007669"/>
    <property type="project" value="TreeGrafter"/>
</dbReference>
<reference evidence="3" key="1">
    <citation type="thesis" date="2020" institute="ProQuest LLC" country="789 East Eisenhower Parkway, Ann Arbor, MI, USA">
        <title>Comparative Genomics and Chromosome Evolution.</title>
        <authorList>
            <person name="Mudd A.B."/>
        </authorList>
    </citation>
    <scope>NUCLEOTIDE SEQUENCE</scope>
    <source>
        <strain evidence="3">237g6f4</strain>
        <tissue evidence="3">Blood</tissue>
    </source>
</reference>
<dbReference type="EMBL" id="WNYA01000001">
    <property type="protein sequence ID" value="KAG8598556.1"/>
    <property type="molecule type" value="Genomic_DNA"/>
</dbReference>
<comment type="caution">
    <text evidence="3">The sequence shown here is derived from an EMBL/GenBank/DDBJ whole genome shotgun (WGS) entry which is preliminary data.</text>
</comment>
<accession>A0AAV7DMY5</accession>
<sequence>MHRSAGMSERNVREVLAENADLKKFHEQMKRELRTILSRHEDILGSVATDDSVAVNKRVGVARAKTNRTGDMGLTGSLKKPWNMLKQLVEILETRATQTDVTHVISVTDHEKELTRLQKEVEELKVELEQSRELISQQQQLLQDQLVPQQGEGQSSPLWDAYFLEEQLSLQQERAAFEEQRLAFQDERDKFTEAAIRLGRERLQFKADQALFMKQQFLNMTPGLVTPPWKKTPPWSALASDTPTRISSNLKRQFTPGQSCGSKLRRDCTAADPATPSTAELYRVLRLAPPSRSMVSHRCDSSSQLDTEESEDSSQRWSDSLSPRSESPELQPLPQYVIPFKLSMTPYLRPRPTPVSLPRGHVEPRTPTAAELFRALHLTPAESIPSGKRRRGDELRRSILDHSHRRASISRPTEPPCCNDNVRRSEEVSRFPYELARGDCEMDSMSSEDSQQTLGEGDTPTGEMLSSTKETSECFDNDSLYRVTPLHNANHLHRGENVPHLRVDSHYCCQETDQSLWQCQEADEDKYAKRAHSNSMYKSKPKETLQTKDRCKSRSRESLHPQDACRRTSVGRARDRLPSKDQSRTRSKEDLGHRSHPSHQMKVPLHFEDDYAIERNEPPLSTSRRRSLDSLHHKHGSKTQPRECHSLHRRPSRQRRDSLYTSGPGRSPLHFRRSCSSARNATPWTSEDVAASNLCADLLTQFLDCSF</sequence>
<dbReference type="PANTHER" id="PTHR46507">
    <property type="entry name" value="AFADIN- AND ALPHA-ACTININ-BINDING PROTEIN"/>
    <property type="match status" value="1"/>
</dbReference>
<feature type="compositionally biased region" description="Basic and acidic residues" evidence="2">
    <location>
        <begin position="540"/>
        <end position="593"/>
    </location>
</feature>
<evidence type="ECO:0000313" key="3">
    <source>
        <dbReference type="EMBL" id="KAG8598556.1"/>
    </source>
</evidence>
<name>A0AAV7DMY5_ENGPU</name>
<proteinExistence type="predicted"/>
<dbReference type="PANTHER" id="PTHR46507:SF6">
    <property type="match status" value="1"/>
</dbReference>
<dbReference type="AlphaFoldDB" id="A0AAV7DMY5"/>
<feature type="compositionally biased region" description="Low complexity" evidence="2">
    <location>
        <begin position="443"/>
        <end position="452"/>
    </location>
</feature>
<evidence type="ECO:0000313" key="4">
    <source>
        <dbReference type="Proteomes" id="UP000824782"/>
    </source>
</evidence>
<keyword evidence="1" id="KW-0175">Coiled coil</keyword>
<keyword evidence="4" id="KW-1185">Reference proteome</keyword>
<evidence type="ECO:0000256" key="2">
    <source>
        <dbReference type="SAM" id="MobiDB-lite"/>
    </source>
</evidence>
<dbReference type="InterPro" id="IPR052300">
    <property type="entry name" value="Adhesion_Centrosome_assoc"/>
</dbReference>
<dbReference type="Proteomes" id="UP000824782">
    <property type="component" value="Unassembled WGS sequence"/>
</dbReference>
<dbReference type="GO" id="GO:0034451">
    <property type="term" value="C:centriolar satellite"/>
    <property type="evidence" value="ECO:0007669"/>
    <property type="project" value="TreeGrafter"/>
</dbReference>
<feature type="compositionally biased region" description="Polar residues" evidence="2">
    <location>
        <begin position="315"/>
        <end position="325"/>
    </location>
</feature>
<dbReference type="GO" id="GO:0036064">
    <property type="term" value="C:ciliary basal body"/>
    <property type="evidence" value="ECO:0007669"/>
    <property type="project" value="TreeGrafter"/>
</dbReference>
<organism evidence="3 4">
    <name type="scientific">Engystomops pustulosus</name>
    <name type="common">Tungara frog</name>
    <name type="synonym">Physalaemus pustulosus</name>
    <dbReference type="NCBI Taxonomy" id="76066"/>
    <lineage>
        <taxon>Eukaryota</taxon>
        <taxon>Metazoa</taxon>
        <taxon>Chordata</taxon>
        <taxon>Craniata</taxon>
        <taxon>Vertebrata</taxon>
        <taxon>Euteleostomi</taxon>
        <taxon>Amphibia</taxon>
        <taxon>Batrachia</taxon>
        <taxon>Anura</taxon>
        <taxon>Neobatrachia</taxon>
        <taxon>Hyloidea</taxon>
        <taxon>Leptodactylidae</taxon>
        <taxon>Leiuperinae</taxon>
        <taxon>Engystomops</taxon>
    </lineage>
</organism>
<gene>
    <name evidence="3" type="ORF">GDO81_002656</name>
</gene>
<feature type="compositionally biased region" description="Polar residues" evidence="2">
    <location>
        <begin position="249"/>
        <end position="261"/>
    </location>
</feature>
<protein>
    <submittedName>
        <fullName evidence="3">Uncharacterized protein</fullName>
    </submittedName>
</protein>
<feature type="coiled-coil region" evidence="1">
    <location>
        <begin position="107"/>
        <end position="141"/>
    </location>
</feature>
<feature type="region of interest" description="Disordered" evidence="2">
    <location>
        <begin position="441"/>
        <end position="470"/>
    </location>
</feature>
<feature type="region of interest" description="Disordered" evidence="2">
    <location>
        <begin position="293"/>
        <end position="332"/>
    </location>
</feature>
<feature type="region of interest" description="Disordered" evidence="2">
    <location>
        <begin position="249"/>
        <end position="273"/>
    </location>
</feature>
<feature type="compositionally biased region" description="Basic and acidic residues" evidence="2">
    <location>
        <begin position="605"/>
        <end position="617"/>
    </location>
</feature>